<evidence type="ECO:0000313" key="1">
    <source>
        <dbReference type="EMBL" id="KAI4375349.1"/>
    </source>
</evidence>
<evidence type="ECO:0000313" key="2">
    <source>
        <dbReference type="Proteomes" id="UP001057402"/>
    </source>
</evidence>
<dbReference type="EMBL" id="CM042883">
    <property type="protein sequence ID" value="KAI4375349.1"/>
    <property type="molecule type" value="Genomic_DNA"/>
</dbReference>
<comment type="caution">
    <text evidence="1">The sequence shown here is derived from an EMBL/GenBank/DDBJ whole genome shotgun (WGS) entry which is preliminary data.</text>
</comment>
<accession>A0ACB9RCJ2</accession>
<sequence length="162" mass="17864">MSFLRSVAKEALDHVVSVTKYLCCLHIVNTYACTLTLVSGPSMLPTLNLTGDLLLVERVSHKMGKVRPGDVVLVKSPVEPRKNLAKRVIALEGDKVTSFMDPLTNDQCKTIVVVPGGHVWIQGDNLYASRDSRHYGPVPYGLIQGKVFCRLWPLDSFGSLDK</sequence>
<keyword evidence="2" id="KW-1185">Reference proteome</keyword>
<gene>
    <name evidence="1" type="ORF">MLD38_013231</name>
</gene>
<dbReference type="Proteomes" id="UP001057402">
    <property type="component" value="Chromosome 4"/>
</dbReference>
<organism evidence="1 2">
    <name type="scientific">Melastoma candidum</name>
    <dbReference type="NCBI Taxonomy" id="119954"/>
    <lineage>
        <taxon>Eukaryota</taxon>
        <taxon>Viridiplantae</taxon>
        <taxon>Streptophyta</taxon>
        <taxon>Embryophyta</taxon>
        <taxon>Tracheophyta</taxon>
        <taxon>Spermatophyta</taxon>
        <taxon>Magnoliopsida</taxon>
        <taxon>eudicotyledons</taxon>
        <taxon>Gunneridae</taxon>
        <taxon>Pentapetalae</taxon>
        <taxon>rosids</taxon>
        <taxon>malvids</taxon>
        <taxon>Myrtales</taxon>
        <taxon>Melastomataceae</taxon>
        <taxon>Melastomatoideae</taxon>
        <taxon>Melastomateae</taxon>
        <taxon>Melastoma</taxon>
    </lineage>
</organism>
<proteinExistence type="predicted"/>
<protein>
    <submittedName>
        <fullName evidence="1">Uncharacterized protein</fullName>
    </submittedName>
</protein>
<name>A0ACB9RCJ2_9MYRT</name>
<reference evidence="2" key="1">
    <citation type="journal article" date="2023" name="Front. Plant Sci.">
        <title>Chromosomal-level genome assembly of Melastoma candidum provides insights into trichome evolution.</title>
        <authorList>
            <person name="Zhong Y."/>
            <person name="Wu W."/>
            <person name="Sun C."/>
            <person name="Zou P."/>
            <person name="Liu Y."/>
            <person name="Dai S."/>
            <person name="Zhou R."/>
        </authorList>
    </citation>
    <scope>NUCLEOTIDE SEQUENCE [LARGE SCALE GENOMIC DNA]</scope>
</reference>